<comment type="caution">
    <text evidence="1">The sequence shown here is derived from an EMBL/GenBank/DDBJ whole genome shotgun (WGS) entry which is preliminary data.</text>
</comment>
<keyword evidence="2" id="KW-1185">Reference proteome</keyword>
<dbReference type="RefSeq" id="WP_121127438.1">
    <property type="nucleotide sequence ID" value="NZ_CP158959.1"/>
</dbReference>
<dbReference type="Proteomes" id="UP000282423">
    <property type="component" value="Unassembled WGS sequence"/>
</dbReference>
<gene>
    <name evidence="1" type="ORF">D7322_27875</name>
</gene>
<evidence type="ECO:0000313" key="1">
    <source>
        <dbReference type="EMBL" id="RKO68297.1"/>
    </source>
</evidence>
<dbReference type="EMBL" id="RBWS01000037">
    <property type="protein sequence ID" value="RKO68297.1"/>
    <property type="molecule type" value="Genomic_DNA"/>
</dbReference>
<proteinExistence type="predicted"/>
<organism evidence="1 2">
    <name type="scientific">Sphingobacterium puteale</name>
    <dbReference type="NCBI Taxonomy" id="2420510"/>
    <lineage>
        <taxon>Bacteria</taxon>
        <taxon>Pseudomonadati</taxon>
        <taxon>Bacteroidota</taxon>
        <taxon>Sphingobacteriia</taxon>
        <taxon>Sphingobacteriales</taxon>
        <taxon>Sphingobacteriaceae</taxon>
        <taxon>Sphingobacterium</taxon>
    </lineage>
</organism>
<reference evidence="1 2" key="1">
    <citation type="submission" date="2018-10" db="EMBL/GenBank/DDBJ databases">
        <title>Sphingobacterium sp. M05W1-28.</title>
        <authorList>
            <person name="Cai H."/>
        </authorList>
    </citation>
    <scope>NUCLEOTIDE SEQUENCE [LARGE SCALE GENOMIC DNA]</scope>
    <source>
        <strain evidence="1 2">M05W1-28</strain>
    </source>
</reference>
<dbReference type="AlphaFoldDB" id="A0A420VPV1"/>
<dbReference type="OrthoDB" id="710724at2"/>
<protein>
    <submittedName>
        <fullName evidence="1">Uncharacterized protein</fullName>
    </submittedName>
</protein>
<evidence type="ECO:0000313" key="2">
    <source>
        <dbReference type="Proteomes" id="UP000282423"/>
    </source>
</evidence>
<sequence>MTDRTTFTGIPVTNSEGVEKYFDFEVGEEGEDRQYARITMDGCQLILGKDLAYIKGDLPEQWHRPAISKLLFLLQVDRSKDGALNNDK</sequence>
<accession>A0A420VPV1</accession>
<name>A0A420VPV1_9SPHI</name>